<proteinExistence type="predicted"/>
<dbReference type="Proteomes" id="UP000057213">
    <property type="component" value="Chromosome"/>
</dbReference>
<keyword evidence="2" id="KW-1185">Reference proteome</keyword>
<name>A0A0M3T2Z8_9HYPH</name>
<organism evidence="1 2">
    <name type="scientific">Bartonella ancashensis</name>
    <dbReference type="NCBI Taxonomy" id="1318743"/>
    <lineage>
        <taxon>Bacteria</taxon>
        <taxon>Pseudomonadati</taxon>
        <taxon>Pseudomonadota</taxon>
        <taxon>Alphaproteobacteria</taxon>
        <taxon>Hyphomicrobiales</taxon>
        <taxon>Bartonellaceae</taxon>
        <taxon>Bartonella</taxon>
    </lineage>
</organism>
<dbReference type="PATRIC" id="fig|1318743.3.peg.804"/>
<dbReference type="KEGG" id="banc:PU02_0791"/>
<gene>
    <name evidence="1" type="ORF">PU02_0791</name>
</gene>
<dbReference type="AlphaFoldDB" id="A0A0M3T2Z8"/>
<sequence length="50" mass="5708">MIPDKIAFFGGRVFKKVQESCSLSVKIICKKYFGIYVLPKGEKVVTLREL</sequence>
<dbReference type="STRING" id="1318743.PU02_0791"/>
<dbReference type="EMBL" id="CP010401">
    <property type="protein sequence ID" value="ALE03605.1"/>
    <property type="molecule type" value="Genomic_DNA"/>
</dbReference>
<evidence type="ECO:0000313" key="1">
    <source>
        <dbReference type="EMBL" id="ALE03605.1"/>
    </source>
</evidence>
<reference evidence="1 2" key="1">
    <citation type="journal article" date="2015" name="Genome Announc.">
        <title>Complete Genome Sequence of Bartonella ancashensis Strain 20.00, Isolated from the Blood of a Patient with Verruga Peruana.</title>
        <authorList>
            <person name="Hang J."/>
            <person name="Mullins K.E."/>
            <person name="Clifford R.J."/>
            <person name="Onmus-Leone F."/>
            <person name="Yang Y."/>
            <person name="Jiang J."/>
            <person name="Leguia M."/>
            <person name="Kasper M.R."/>
            <person name="Maguina C."/>
            <person name="Lesho E.P."/>
            <person name="Jarman R.G."/>
            <person name="Richards A.L."/>
            <person name="Blazes D."/>
        </authorList>
    </citation>
    <scope>NUCLEOTIDE SEQUENCE [LARGE SCALE GENOMIC DNA]</scope>
    <source>
        <strain evidence="1 2">20.00</strain>
    </source>
</reference>
<accession>A0A0M3T2Z8</accession>
<protein>
    <submittedName>
        <fullName evidence="1">Uncharacterized protein</fullName>
    </submittedName>
</protein>
<evidence type="ECO:0000313" key="2">
    <source>
        <dbReference type="Proteomes" id="UP000057213"/>
    </source>
</evidence>